<dbReference type="Pfam" id="PF08501">
    <property type="entry name" value="Shikimate_dh_N"/>
    <property type="match status" value="1"/>
</dbReference>
<evidence type="ECO:0000256" key="3">
    <source>
        <dbReference type="HAMAP-Rule" id="MF_00222"/>
    </source>
</evidence>
<protein>
    <recommendedName>
        <fullName evidence="3">Shikimate dehydrogenase (NADP(+))</fullName>
        <shortName evidence="3">SDH</shortName>
        <ecNumber evidence="3">1.1.1.25</ecNumber>
    </recommendedName>
</protein>
<dbReference type="RefSeq" id="WP_022605928.1">
    <property type="nucleotide sequence ID" value="NZ_ASSJ01000035.1"/>
</dbReference>
<dbReference type="InterPro" id="IPR036291">
    <property type="entry name" value="NAD(P)-bd_dom_sf"/>
</dbReference>
<dbReference type="GO" id="GO:0005829">
    <property type="term" value="C:cytosol"/>
    <property type="evidence" value="ECO:0007669"/>
    <property type="project" value="TreeGrafter"/>
</dbReference>
<proteinExistence type="inferred from homology"/>
<dbReference type="CDD" id="cd01065">
    <property type="entry name" value="NAD_bind_Shikimate_DH"/>
    <property type="match status" value="1"/>
</dbReference>
<dbReference type="SUPFAM" id="SSF53223">
    <property type="entry name" value="Aminoacid dehydrogenase-like, N-terminal domain"/>
    <property type="match status" value="1"/>
</dbReference>
<dbReference type="HAMAP" id="MF_00222">
    <property type="entry name" value="Shikimate_DH_AroE"/>
    <property type="match status" value="1"/>
</dbReference>
<dbReference type="InterPro" id="IPR046346">
    <property type="entry name" value="Aminoacid_DH-like_N_sf"/>
</dbReference>
<feature type="binding site" evidence="3">
    <location>
        <position position="261"/>
    </location>
    <ligand>
        <name>shikimate</name>
        <dbReference type="ChEBI" id="CHEBI:36208"/>
    </ligand>
</feature>
<sequence length="291" mass="31234">MHLITGRTQLLGVIGAPVEHSLSPVMHNAAIAALGLDYIYVPLSVAVGDLPRAMAGFEAIALVGFNATIPHKQDLLPLLTEISPTARQVGAVNTVWRTATGWAGTNTDAAGFVAPLREHRDRDWQQVVPVILGNGGAARAVVVGCAQLGCRRVVVVGRNPDKLATFQASWQDVELSAKVDTCTWDVLPELLATTELLVHTTPVGMTPHPDRLPVDASTLARLQPGAIAYDLIYTPRPTRFLEVARGSGAIAIDGLEMLVQQGAASLELWLQQPVPVDIMRRALDDYLIEKT</sequence>
<dbReference type="PANTHER" id="PTHR21089">
    <property type="entry name" value="SHIKIMATE DEHYDROGENASE"/>
    <property type="match status" value="1"/>
</dbReference>
<dbReference type="PANTHER" id="PTHR21089:SF1">
    <property type="entry name" value="BIFUNCTIONAL 3-DEHYDROQUINATE DEHYDRATASE_SHIKIMATE DEHYDROGENASE, CHLOROPLASTIC"/>
    <property type="match status" value="1"/>
</dbReference>
<dbReference type="eggNOG" id="COG0169">
    <property type="taxonomic scope" value="Bacteria"/>
</dbReference>
<dbReference type="SUPFAM" id="SSF51735">
    <property type="entry name" value="NAD(P)-binding Rossmann-fold domains"/>
    <property type="match status" value="1"/>
</dbReference>
<dbReference type="AlphaFoldDB" id="U5DK24"/>
<dbReference type="GO" id="GO:0019632">
    <property type="term" value="P:shikimate metabolic process"/>
    <property type="evidence" value="ECO:0007669"/>
    <property type="project" value="TreeGrafter"/>
</dbReference>
<keyword evidence="2 3" id="KW-0057">Aromatic amino acid biosynthesis</keyword>
<dbReference type="GO" id="GO:0008652">
    <property type="term" value="P:amino acid biosynthetic process"/>
    <property type="evidence" value="ECO:0007669"/>
    <property type="project" value="UniProtKB-KW"/>
</dbReference>
<dbReference type="UniPathway" id="UPA00053">
    <property type="reaction ID" value="UER00087"/>
</dbReference>
<comment type="pathway">
    <text evidence="1 3">Metabolic intermediate biosynthesis; chorismate biosynthesis; chorismate from D-erythrose 4-phosphate and phosphoenolpyruvate: step 4/7.</text>
</comment>
<gene>
    <name evidence="3" type="primary">aroE</name>
    <name evidence="6" type="ORF">KR51_00013710</name>
</gene>
<dbReference type="Pfam" id="PF18317">
    <property type="entry name" value="SDH_C"/>
    <property type="match status" value="1"/>
</dbReference>
<dbReference type="STRING" id="582515.KR51_00013710"/>
<dbReference type="InterPro" id="IPR013708">
    <property type="entry name" value="Shikimate_DH-bd_N"/>
</dbReference>
<dbReference type="Proteomes" id="UP000016960">
    <property type="component" value="Unassembled WGS sequence"/>
</dbReference>
<dbReference type="Gene3D" id="3.40.50.10860">
    <property type="entry name" value="Leucine Dehydrogenase, chain A, domain 1"/>
    <property type="match status" value="1"/>
</dbReference>
<evidence type="ECO:0000313" key="7">
    <source>
        <dbReference type="Proteomes" id="UP000016960"/>
    </source>
</evidence>
<feature type="domain" description="Shikimate dehydrogenase substrate binding N-terminal" evidence="4">
    <location>
        <begin position="13"/>
        <end position="95"/>
    </location>
</feature>
<dbReference type="GO" id="GO:0009423">
    <property type="term" value="P:chorismate biosynthetic process"/>
    <property type="evidence" value="ECO:0007669"/>
    <property type="project" value="UniProtKB-UniRule"/>
</dbReference>
<feature type="binding site" evidence="3">
    <location>
        <position position="254"/>
    </location>
    <ligand>
        <name>NADP(+)</name>
        <dbReference type="ChEBI" id="CHEBI:58349"/>
    </ligand>
</feature>
<name>U5DK24_9CHRO</name>
<feature type="binding site" evidence="3">
    <location>
        <position position="108"/>
    </location>
    <ligand>
        <name>shikimate</name>
        <dbReference type="ChEBI" id="CHEBI:36208"/>
    </ligand>
</feature>
<dbReference type="OrthoDB" id="9792692at2"/>
<evidence type="ECO:0000313" key="6">
    <source>
        <dbReference type="EMBL" id="ERN42036.1"/>
    </source>
</evidence>
<comment type="subunit">
    <text evidence="3">Homodimer.</text>
</comment>
<dbReference type="EMBL" id="ASSJ01000035">
    <property type="protein sequence ID" value="ERN42036.1"/>
    <property type="molecule type" value="Genomic_DNA"/>
</dbReference>
<comment type="caution">
    <text evidence="6">The sequence shown here is derived from an EMBL/GenBank/DDBJ whole genome shotgun (WGS) entry which is preliminary data.</text>
</comment>
<evidence type="ECO:0000259" key="5">
    <source>
        <dbReference type="Pfam" id="PF18317"/>
    </source>
</evidence>
<keyword evidence="3" id="KW-0028">Amino-acid biosynthesis</keyword>
<feature type="binding site" evidence="3">
    <location>
        <position position="93"/>
    </location>
    <ligand>
        <name>shikimate</name>
        <dbReference type="ChEBI" id="CHEBI:36208"/>
    </ligand>
</feature>
<dbReference type="NCBIfam" id="NF001314">
    <property type="entry name" value="PRK00258.2-2"/>
    <property type="match status" value="1"/>
</dbReference>
<feature type="binding site" evidence="3">
    <location>
        <begin position="21"/>
        <end position="23"/>
    </location>
    <ligand>
        <name>shikimate</name>
        <dbReference type="ChEBI" id="CHEBI:36208"/>
    </ligand>
</feature>
<feature type="binding site" evidence="3">
    <location>
        <position position="68"/>
    </location>
    <ligand>
        <name>shikimate</name>
        <dbReference type="ChEBI" id="CHEBI:36208"/>
    </ligand>
</feature>
<dbReference type="InParanoid" id="U5DK24"/>
<comment type="similarity">
    <text evidence="3">Belongs to the shikimate dehydrogenase family.</text>
</comment>
<feature type="active site" description="Proton acceptor" evidence="3">
    <location>
        <position position="72"/>
    </location>
</feature>
<dbReference type="Gene3D" id="3.40.50.720">
    <property type="entry name" value="NAD(P)-binding Rossmann-like Domain"/>
    <property type="match status" value="1"/>
</dbReference>
<dbReference type="EC" id="1.1.1.25" evidence="3"/>
<evidence type="ECO:0000256" key="2">
    <source>
        <dbReference type="ARBA" id="ARBA00023141"/>
    </source>
</evidence>
<comment type="caution">
    <text evidence="3">Lacks conserved residue(s) required for the propagation of feature annotation.</text>
</comment>
<organism evidence="6 7">
    <name type="scientific">Rubidibacter lacunae KORDI 51-2</name>
    <dbReference type="NCBI Taxonomy" id="582515"/>
    <lineage>
        <taxon>Bacteria</taxon>
        <taxon>Bacillati</taxon>
        <taxon>Cyanobacteriota</taxon>
        <taxon>Cyanophyceae</taxon>
        <taxon>Oscillatoriophycideae</taxon>
        <taxon>Chroococcales</taxon>
        <taxon>Aphanothecaceae</taxon>
        <taxon>Rubidibacter</taxon>
    </lineage>
</organism>
<keyword evidence="3 6" id="KW-0560">Oxidoreductase</keyword>
<keyword evidence="3" id="KW-0521">NADP</keyword>
<reference evidence="6 7" key="1">
    <citation type="submission" date="2013-05" db="EMBL/GenBank/DDBJ databases">
        <title>Draft genome sequence of Rubidibacter lacunae KORDI 51-2.</title>
        <authorList>
            <person name="Choi D.H."/>
            <person name="Noh J.H."/>
            <person name="Kwon K.-K."/>
            <person name="Lee J.-H."/>
            <person name="Ryu J.-Y."/>
        </authorList>
    </citation>
    <scope>NUCLEOTIDE SEQUENCE [LARGE SCALE GENOMIC DNA]</scope>
    <source>
        <strain evidence="6 7">KORDI 51-2</strain>
    </source>
</reference>
<feature type="binding site" evidence="3">
    <location>
        <position position="233"/>
    </location>
    <ligand>
        <name>shikimate</name>
        <dbReference type="ChEBI" id="CHEBI:36208"/>
    </ligand>
</feature>
<dbReference type="GO" id="GO:0050661">
    <property type="term" value="F:NADP binding"/>
    <property type="evidence" value="ECO:0007669"/>
    <property type="project" value="TreeGrafter"/>
</dbReference>
<dbReference type="PATRIC" id="fig|582515.4.peg.1531"/>
<keyword evidence="7" id="KW-1185">Reference proteome</keyword>
<evidence type="ECO:0000256" key="1">
    <source>
        <dbReference type="ARBA" id="ARBA00004871"/>
    </source>
</evidence>
<feature type="binding site" evidence="3">
    <location>
        <begin position="133"/>
        <end position="137"/>
    </location>
    <ligand>
        <name>NADP(+)</name>
        <dbReference type="ChEBI" id="CHEBI:58349"/>
    </ligand>
</feature>
<dbReference type="GO" id="GO:0009073">
    <property type="term" value="P:aromatic amino acid family biosynthetic process"/>
    <property type="evidence" value="ECO:0007669"/>
    <property type="project" value="UniProtKB-KW"/>
</dbReference>
<dbReference type="InterPro" id="IPR022893">
    <property type="entry name" value="Shikimate_DH_fam"/>
</dbReference>
<dbReference type="FunCoup" id="U5DK24">
    <property type="interactions" value="424"/>
</dbReference>
<dbReference type="InterPro" id="IPR041121">
    <property type="entry name" value="SDH_C"/>
</dbReference>
<comment type="function">
    <text evidence="3">Involved in the biosynthesis of the chorismate, which leads to the biosynthesis of aromatic amino acids. Catalyzes the reversible NADPH linked reduction of 3-dehydroshikimate (DHSA) to yield shikimate (SA).</text>
</comment>
<accession>U5DK24</accession>
<dbReference type="GO" id="GO:0004764">
    <property type="term" value="F:shikimate 3-dehydrogenase (NADP+) activity"/>
    <property type="evidence" value="ECO:0007669"/>
    <property type="project" value="UniProtKB-UniRule"/>
</dbReference>
<comment type="catalytic activity">
    <reaction evidence="3">
        <text>shikimate + NADP(+) = 3-dehydroshikimate + NADPH + H(+)</text>
        <dbReference type="Rhea" id="RHEA:17737"/>
        <dbReference type="ChEBI" id="CHEBI:15378"/>
        <dbReference type="ChEBI" id="CHEBI:16630"/>
        <dbReference type="ChEBI" id="CHEBI:36208"/>
        <dbReference type="ChEBI" id="CHEBI:57783"/>
        <dbReference type="ChEBI" id="CHEBI:58349"/>
        <dbReference type="EC" id="1.1.1.25"/>
    </reaction>
</comment>
<feature type="domain" description="SDH C-terminal" evidence="5">
    <location>
        <begin position="254"/>
        <end position="283"/>
    </location>
</feature>
<evidence type="ECO:0000259" key="4">
    <source>
        <dbReference type="Pfam" id="PF08501"/>
    </source>
</evidence>
<feature type="binding site" evidence="3">
    <location>
        <position position="231"/>
    </location>
    <ligand>
        <name>NADP(+)</name>
        <dbReference type="ChEBI" id="CHEBI:58349"/>
    </ligand>
</feature>